<dbReference type="Pfam" id="PF13556">
    <property type="entry name" value="HTH_30"/>
    <property type="match status" value="1"/>
</dbReference>
<dbReference type="Proteomes" id="UP000523007">
    <property type="component" value="Unassembled WGS sequence"/>
</dbReference>
<dbReference type="AlphaFoldDB" id="A0A7W7REK7"/>
<organism evidence="2 3">
    <name type="scientific">Lipingzhangella halophila</name>
    <dbReference type="NCBI Taxonomy" id="1783352"/>
    <lineage>
        <taxon>Bacteria</taxon>
        <taxon>Bacillati</taxon>
        <taxon>Actinomycetota</taxon>
        <taxon>Actinomycetes</taxon>
        <taxon>Streptosporangiales</taxon>
        <taxon>Nocardiopsidaceae</taxon>
        <taxon>Lipingzhangella</taxon>
    </lineage>
</organism>
<dbReference type="PANTHER" id="PTHR33744:SF17">
    <property type="entry name" value="CONSERVED PROTEIN"/>
    <property type="match status" value="1"/>
</dbReference>
<evidence type="ECO:0000313" key="2">
    <source>
        <dbReference type="EMBL" id="MBB4930558.1"/>
    </source>
</evidence>
<evidence type="ECO:0000259" key="1">
    <source>
        <dbReference type="Pfam" id="PF13556"/>
    </source>
</evidence>
<evidence type="ECO:0000313" key="3">
    <source>
        <dbReference type="Proteomes" id="UP000523007"/>
    </source>
</evidence>
<keyword evidence="3" id="KW-1185">Reference proteome</keyword>
<name>A0A7W7REK7_9ACTN</name>
<dbReference type="PANTHER" id="PTHR33744">
    <property type="entry name" value="CARBOHYDRATE DIACID REGULATOR"/>
    <property type="match status" value="1"/>
</dbReference>
<dbReference type="InterPro" id="IPR042070">
    <property type="entry name" value="PucR_C-HTH_sf"/>
</dbReference>
<dbReference type="InterPro" id="IPR051448">
    <property type="entry name" value="CdaR-like_regulators"/>
</dbReference>
<dbReference type="InterPro" id="IPR025736">
    <property type="entry name" value="PucR_C-HTH_dom"/>
</dbReference>
<dbReference type="EMBL" id="JACHJT010000001">
    <property type="protein sequence ID" value="MBB4930558.1"/>
    <property type="molecule type" value="Genomic_DNA"/>
</dbReference>
<accession>A0A7W7REK7</accession>
<reference evidence="2 3" key="1">
    <citation type="submission" date="2020-08" db="EMBL/GenBank/DDBJ databases">
        <title>Sequencing the genomes of 1000 actinobacteria strains.</title>
        <authorList>
            <person name="Klenk H.-P."/>
        </authorList>
    </citation>
    <scope>NUCLEOTIDE SEQUENCE [LARGE SCALE GENOMIC DNA]</scope>
    <source>
        <strain evidence="2 3">DSM 102030</strain>
    </source>
</reference>
<proteinExistence type="predicted"/>
<protein>
    <recommendedName>
        <fullName evidence="1">PucR C-terminal helix-turn-helix domain-containing protein</fullName>
    </recommendedName>
</protein>
<feature type="domain" description="PucR C-terminal helix-turn-helix" evidence="1">
    <location>
        <begin position="451"/>
        <end position="506"/>
    </location>
</feature>
<sequence>MIRLERLLTVLGGYGARSIGARLTPGELIRSVAVHDPTRSEPDQGDIFLAVGVEDASAATGLARAAGAGTAVVRSQADERSPAAVMARERGTVLLAVDPAVSWSQLAGVVYGLVLEGGETESGRGPADLPSLADTIAAQVGAPVTIEDERFRVLAHSDGQQTADRARVETVLSRSVPAGLRRFLDDAGVAAHLAASTEPIFVPASAEHGFNGRTAVAVRAGREMLGSVWVMAERPLDDERAALLKDGAGTVALHLLRTRVSADLERQVESDLVNRLLEGGTDPTEAGSRLGLTSQSHRVIALQAHTPQERHAAALLAFERATTGFGWSRAARSTIFGSTVYTILPCGSGAAAAQEWLRTTCAGLPAHVIVHAGIGGPADLPGLPESRREADESLNLHATLGSGASPVAYDESWDTVLLHRLRLASGSGRRPAEGPIASLASHDAAHSTHYVPTLRAWLRAHGDPAEAARILGVHANTVRYRMKRMGEHADLRLDDPRSRFALAVAVETMPATGDTG</sequence>
<dbReference type="RefSeq" id="WP_184575852.1">
    <property type="nucleotide sequence ID" value="NZ_JACHJT010000001.1"/>
</dbReference>
<gene>
    <name evidence="2" type="ORF">F4561_001378</name>
</gene>
<comment type="caution">
    <text evidence="2">The sequence shown here is derived from an EMBL/GenBank/DDBJ whole genome shotgun (WGS) entry which is preliminary data.</text>
</comment>
<dbReference type="Gene3D" id="1.10.10.2840">
    <property type="entry name" value="PucR C-terminal helix-turn-helix domain"/>
    <property type="match status" value="1"/>
</dbReference>